<evidence type="ECO:0000313" key="3">
    <source>
        <dbReference type="Proteomes" id="UP001597479"/>
    </source>
</evidence>
<sequence>MGNTRWSRAKGRGAGALAALLLLSGTGLFGAPSVSASTSDCANGFSCTWINETWSGGRTQFEFNIYNFAAWEGYDNSASSVYNHGRECYVYYYQYKGYTSEDGLDNDGKAEYLRVPLHASGELIAALRHVPFDPGSGRHWDNRISSGRFDPNCG</sequence>
<accession>A0ABW5VLW4</accession>
<gene>
    <name evidence="2" type="ORF">ACFS27_03785</name>
</gene>
<dbReference type="Proteomes" id="UP001597479">
    <property type="component" value="Unassembled WGS sequence"/>
</dbReference>
<name>A0ABW5VLW4_9MICO</name>
<organism evidence="2 3">
    <name type="scientific">Promicromonospora vindobonensis</name>
    <dbReference type="NCBI Taxonomy" id="195748"/>
    <lineage>
        <taxon>Bacteria</taxon>
        <taxon>Bacillati</taxon>
        <taxon>Actinomycetota</taxon>
        <taxon>Actinomycetes</taxon>
        <taxon>Micrococcales</taxon>
        <taxon>Promicromonosporaceae</taxon>
        <taxon>Promicromonospora</taxon>
    </lineage>
</organism>
<evidence type="ECO:0000313" key="2">
    <source>
        <dbReference type="EMBL" id="MFD2792663.1"/>
    </source>
</evidence>
<comment type="caution">
    <text evidence="2">The sequence shown here is derived from an EMBL/GenBank/DDBJ whole genome shotgun (WGS) entry which is preliminary data.</text>
</comment>
<evidence type="ECO:0008006" key="4">
    <source>
        <dbReference type="Google" id="ProtNLM"/>
    </source>
</evidence>
<protein>
    <recommendedName>
        <fullName evidence="4">Peptidase inhibitor family I36</fullName>
    </recommendedName>
</protein>
<proteinExistence type="predicted"/>
<keyword evidence="3" id="KW-1185">Reference proteome</keyword>
<dbReference type="EMBL" id="JBHUOG010000001">
    <property type="protein sequence ID" value="MFD2792663.1"/>
    <property type="molecule type" value="Genomic_DNA"/>
</dbReference>
<dbReference type="RefSeq" id="WP_377180504.1">
    <property type="nucleotide sequence ID" value="NZ_JBHUOG010000001.1"/>
</dbReference>
<keyword evidence="1" id="KW-0732">Signal</keyword>
<feature type="chain" id="PRO_5047227492" description="Peptidase inhibitor family I36" evidence="1">
    <location>
        <begin position="37"/>
        <end position="154"/>
    </location>
</feature>
<feature type="signal peptide" evidence="1">
    <location>
        <begin position="1"/>
        <end position="36"/>
    </location>
</feature>
<reference evidence="3" key="1">
    <citation type="journal article" date="2019" name="Int. J. Syst. Evol. Microbiol.">
        <title>The Global Catalogue of Microorganisms (GCM) 10K type strain sequencing project: providing services to taxonomists for standard genome sequencing and annotation.</title>
        <authorList>
            <consortium name="The Broad Institute Genomics Platform"/>
            <consortium name="The Broad Institute Genome Sequencing Center for Infectious Disease"/>
            <person name="Wu L."/>
            <person name="Ma J."/>
        </authorList>
    </citation>
    <scope>NUCLEOTIDE SEQUENCE [LARGE SCALE GENOMIC DNA]</scope>
    <source>
        <strain evidence="3">CCM 7044</strain>
    </source>
</reference>
<evidence type="ECO:0000256" key="1">
    <source>
        <dbReference type="SAM" id="SignalP"/>
    </source>
</evidence>